<dbReference type="PANTHER" id="PTHR11067">
    <property type="entry name" value="INOSINE TRIPHOSPHATE PYROPHOSPHATASE/HAM1 PROTEIN"/>
    <property type="match status" value="1"/>
</dbReference>
<gene>
    <name evidence="3" type="ORF">CLV97_10668</name>
</gene>
<evidence type="ECO:0000313" key="4">
    <source>
        <dbReference type="Proteomes" id="UP000237797"/>
    </source>
</evidence>
<dbReference type="SUPFAM" id="SSF52972">
    <property type="entry name" value="ITPase-like"/>
    <property type="match status" value="1"/>
</dbReference>
<keyword evidence="4" id="KW-1185">Reference proteome</keyword>
<reference evidence="3 4" key="1">
    <citation type="submission" date="2018-03" db="EMBL/GenBank/DDBJ databases">
        <title>Genomic Encyclopedia of Archaeal and Bacterial Type Strains, Phase II (KMG-II): from individual species to whole genera.</title>
        <authorList>
            <person name="Goeker M."/>
        </authorList>
    </citation>
    <scope>NUCLEOTIDE SEQUENCE [LARGE SCALE GENOMIC DNA]</scope>
    <source>
        <strain evidence="3 4">DSM 44946</strain>
    </source>
</reference>
<dbReference type="GO" id="GO:0047429">
    <property type="term" value="F:nucleoside triphosphate diphosphatase activity"/>
    <property type="evidence" value="ECO:0007669"/>
    <property type="project" value="InterPro"/>
</dbReference>
<dbReference type="EMBL" id="PVNE01000006">
    <property type="protein sequence ID" value="PRX41458.1"/>
    <property type="molecule type" value="Genomic_DNA"/>
</dbReference>
<protein>
    <submittedName>
        <fullName evidence="3">DITPase</fullName>
    </submittedName>
</protein>
<proteinExistence type="inferred from homology"/>
<dbReference type="GO" id="GO:0009143">
    <property type="term" value="P:nucleoside triphosphate catabolic process"/>
    <property type="evidence" value="ECO:0007669"/>
    <property type="project" value="InterPro"/>
</dbReference>
<dbReference type="AlphaFoldDB" id="A0A2T0LGP6"/>
<evidence type="ECO:0000256" key="1">
    <source>
        <dbReference type="ARBA" id="ARBA00008023"/>
    </source>
</evidence>
<dbReference type="RefSeq" id="WP_170070370.1">
    <property type="nucleotide sequence ID" value="NZ_PVNE01000006.1"/>
</dbReference>
<accession>A0A2T0LGP6</accession>
<dbReference type="PANTHER" id="PTHR11067:SF9">
    <property type="entry name" value="INOSINE TRIPHOSPHATE PYROPHOSPHATASE"/>
    <property type="match status" value="1"/>
</dbReference>
<comment type="similarity">
    <text evidence="1">Belongs to the HAM1 NTPase family.</text>
</comment>
<dbReference type="Gene3D" id="3.90.950.10">
    <property type="match status" value="1"/>
</dbReference>
<keyword evidence="2" id="KW-0378">Hydrolase</keyword>
<sequence>MKLRFVTENVGKLEEARTILSPLGIEVIHHSLMLMEPVEGRIEEVCLEKLRQVRRMGLNRVMVDDAGLFLKAYPGFPGVLTKRIFDQIGYRGFMKLLAGESRQAWLEGAVAVLWDGKIRCFTARTHGSIIEAEPESLRPEPGFPFNPVFVPEGEDRVLSELPPEKRLEHSYRRKALEQLAAWLKERARRDDGAEPAD</sequence>
<evidence type="ECO:0000313" key="3">
    <source>
        <dbReference type="EMBL" id="PRX41458.1"/>
    </source>
</evidence>
<dbReference type="Pfam" id="PF01725">
    <property type="entry name" value="Ham1p_like"/>
    <property type="match status" value="1"/>
</dbReference>
<dbReference type="CDD" id="cd00515">
    <property type="entry name" value="HAM1"/>
    <property type="match status" value="1"/>
</dbReference>
<dbReference type="InterPro" id="IPR002637">
    <property type="entry name" value="RdgB/HAM1"/>
</dbReference>
<organism evidence="3 4">
    <name type="scientific">Planifilum fimeticola</name>
    <dbReference type="NCBI Taxonomy" id="201975"/>
    <lineage>
        <taxon>Bacteria</taxon>
        <taxon>Bacillati</taxon>
        <taxon>Bacillota</taxon>
        <taxon>Bacilli</taxon>
        <taxon>Bacillales</taxon>
        <taxon>Thermoactinomycetaceae</taxon>
        <taxon>Planifilum</taxon>
    </lineage>
</organism>
<comment type="caution">
    <text evidence="3">The sequence shown here is derived from an EMBL/GenBank/DDBJ whole genome shotgun (WGS) entry which is preliminary data.</text>
</comment>
<dbReference type="InterPro" id="IPR029001">
    <property type="entry name" value="ITPase-like_fam"/>
</dbReference>
<evidence type="ECO:0000256" key="2">
    <source>
        <dbReference type="ARBA" id="ARBA00022801"/>
    </source>
</evidence>
<dbReference type="GO" id="GO:0005737">
    <property type="term" value="C:cytoplasm"/>
    <property type="evidence" value="ECO:0007669"/>
    <property type="project" value="TreeGrafter"/>
</dbReference>
<name>A0A2T0LGP6_9BACL</name>
<dbReference type="Proteomes" id="UP000237797">
    <property type="component" value="Unassembled WGS sequence"/>
</dbReference>